<feature type="compositionally biased region" description="Polar residues" evidence="1">
    <location>
        <begin position="1047"/>
        <end position="1056"/>
    </location>
</feature>
<feature type="region of interest" description="Disordered" evidence="1">
    <location>
        <begin position="81"/>
        <end position="126"/>
    </location>
</feature>
<reference evidence="2 3" key="1">
    <citation type="journal article" date="2019" name="Fungal Biol. Biotechnol.">
        <title>Draft genome sequence of fastidious pathogen Ceratobasidium theobromae, which causes vascular-streak dieback in Theobroma cacao.</title>
        <authorList>
            <person name="Ali S.S."/>
            <person name="Asman A."/>
            <person name="Shao J."/>
            <person name="Firmansyah A.P."/>
            <person name="Susilo A.W."/>
            <person name="Rosmana A."/>
            <person name="McMahon P."/>
            <person name="Junaid M."/>
            <person name="Guest D."/>
            <person name="Kheng T.Y."/>
            <person name="Meinhardt L.W."/>
            <person name="Bailey B.A."/>
        </authorList>
    </citation>
    <scope>NUCLEOTIDE SEQUENCE [LARGE SCALE GENOMIC DNA]</scope>
    <source>
        <strain evidence="2 3">CT2</strain>
    </source>
</reference>
<keyword evidence="3" id="KW-1185">Reference proteome</keyword>
<feature type="compositionally biased region" description="Polar residues" evidence="1">
    <location>
        <begin position="398"/>
        <end position="409"/>
    </location>
</feature>
<feature type="compositionally biased region" description="Polar residues" evidence="1">
    <location>
        <begin position="596"/>
        <end position="607"/>
    </location>
</feature>
<dbReference type="EMBL" id="SSOP01000074">
    <property type="protein sequence ID" value="KAB5592183.1"/>
    <property type="molecule type" value="Genomic_DNA"/>
</dbReference>
<feature type="compositionally biased region" description="Low complexity" evidence="1">
    <location>
        <begin position="102"/>
        <end position="111"/>
    </location>
</feature>
<feature type="compositionally biased region" description="Basic and acidic residues" evidence="1">
    <location>
        <begin position="1140"/>
        <end position="1149"/>
    </location>
</feature>
<name>A0A5N5QKV9_9AGAM</name>
<dbReference type="Proteomes" id="UP000383932">
    <property type="component" value="Unassembled WGS sequence"/>
</dbReference>
<feature type="compositionally biased region" description="Polar residues" evidence="1">
    <location>
        <begin position="30"/>
        <end position="39"/>
    </location>
</feature>
<feature type="compositionally biased region" description="Basic and acidic residues" evidence="1">
    <location>
        <begin position="179"/>
        <end position="193"/>
    </location>
</feature>
<dbReference type="AlphaFoldDB" id="A0A5N5QKV9"/>
<protein>
    <recommendedName>
        <fullName evidence="4">Proteophosphoglycan ppg4</fullName>
    </recommendedName>
</protein>
<feature type="region of interest" description="Disordered" evidence="1">
    <location>
        <begin position="428"/>
        <end position="485"/>
    </location>
</feature>
<feature type="compositionally biased region" description="Polar residues" evidence="1">
    <location>
        <begin position="369"/>
        <end position="382"/>
    </location>
</feature>
<feature type="region of interest" description="Disordered" evidence="1">
    <location>
        <begin position="535"/>
        <end position="646"/>
    </location>
</feature>
<evidence type="ECO:0000313" key="3">
    <source>
        <dbReference type="Proteomes" id="UP000383932"/>
    </source>
</evidence>
<feature type="compositionally biased region" description="Basic and acidic residues" evidence="1">
    <location>
        <begin position="1096"/>
        <end position="1116"/>
    </location>
</feature>
<feature type="compositionally biased region" description="Polar residues" evidence="1">
    <location>
        <begin position="928"/>
        <end position="945"/>
    </location>
</feature>
<feature type="compositionally biased region" description="Polar residues" evidence="1">
    <location>
        <begin position="431"/>
        <end position="441"/>
    </location>
</feature>
<feature type="region of interest" description="Disordered" evidence="1">
    <location>
        <begin position="369"/>
        <end position="412"/>
    </location>
</feature>
<feature type="region of interest" description="Disordered" evidence="1">
    <location>
        <begin position="1"/>
        <end position="69"/>
    </location>
</feature>
<feature type="compositionally biased region" description="Low complexity" evidence="1">
    <location>
        <begin position="1217"/>
        <end position="1228"/>
    </location>
</feature>
<feature type="region of interest" description="Disordered" evidence="1">
    <location>
        <begin position="740"/>
        <end position="805"/>
    </location>
</feature>
<feature type="region of interest" description="Disordered" evidence="1">
    <location>
        <begin position="846"/>
        <end position="1238"/>
    </location>
</feature>
<evidence type="ECO:0000256" key="1">
    <source>
        <dbReference type="SAM" id="MobiDB-lite"/>
    </source>
</evidence>
<dbReference type="OrthoDB" id="2526154at2759"/>
<feature type="compositionally biased region" description="Basic residues" evidence="1">
    <location>
        <begin position="1153"/>
        <end position="1162"/>
    </location>
</feature>
<sequence length="1250" mass="132283">MAPRPLTAIFMAPPPPSRLTASGVAGQAGSGPTTPTYNASFPGLPVTSLPEGGISIVVPTTSEPEPVPELAPVWMPKARQGLGTGAVGKSSVWDGMAPMPESTTSSRPTSRAVGPPKGRSQTDEAAAWSDMDALSNPSGAQRKRHVPRNPLDPHRLALISNALGVSMPLPPRSVSQARMPEDRTRKSSLDDARLAQNHARTTSLASSRSARASPNSAHLRSFTSLSTTSKRQLSSASSSSLNISFTTPSQPTRFLLHVYPPSHLPSVHPLASLSPPPGYHSQFRRGTLVALHASLPGQLNAIAKEYGLPSTSGMCVYLLSADYEPPEDDDDYPPQRDERSLGPRISEEAWKMLWSALLKADRDELLRTFNPNEGSVTSSPASGLTALAGDESPPPNLPTLSPKSSNSSFAPRPLKTVASVNNREGFKGVGTSATSGSAQTPLSTTSASSGTASSALSRNPSLATTQSRTSSPTTTLSTNPPATINIMPALPIVGKIEFDIDARRAPWYDAFCHRAHQQLAQRRLPSRVNTPVGPFATPAPRGSAANEGRSPSPITLTLPPRARSVSPGADGTTLPALFPRSASPSSGSKYPMHLQLPSNPANQNNRGLLSPRDALATPTSPASDWPGDEVAEAGGLGLHLTPSSSTVGSEMLTDIVAEGGYEALGDDEGDTSGVEPGADPLGDVFPEEPWNASTRAIIGIEDLPPTRNEDVDNETGELPAIDAQQEIEGVLKLWNEKNQPSLALSPPAEPATFARPTDLSGVVLPRPAPTRQRSDSNKRPPPLKLGSTDEVDKSTEQTLAGSGLDEEIMNTIVVTGEDGEEDWAWRSSELIRKERLDQLEKALAQLSPRILEPPPPEFERPRSPGLHHRMLSGGTLRANGRPDPHAPLFMSEELSNLRASMAAKGGNLTPNSTSSAQASPSLQAPGSGSQSPMTAQSRIRMQTEQMRLDLANLPPPGTAPPRPRRPQTPVALNSPPMEESPPVPPHQRSRFSLDSNGDEVVGLAAPNRERANSIMSVKGIKKLWRGRNSTQNLNGKGGDTPPIPASPNLQAPNRDSQLPPTPPTATLPLAPVHKRQQSSSSQAQPAQVAAVKSIAHKRDSSNSGKDPFHFDQESRYPVRSTSPSYLSDMYPPPAPPSLGVKEKDKEKATTKSILKKWSSKASKKADGESDAASNPEAMLSPKKGPLNGLGGHTTRSSVSSVNTLTGTQASSLQADISSRPSVSSSLTSDAEPMTPRMSQFEMVVPAQNQS</sequence>
<gene>
    <name evidence="2" type="ORF">CTheo_4391</name>
</gene>
<feature type="region of interest" description="Disordered" evidence="1">
    <location>
        <begin position="163"/>
        <end position="230"/>
    </location>
</feature>
<evidence type="ECO:0000313" key="2">
    <source>
        <dbReference type="EMBL" id="KAB5592183.1"/>
    </source>
</evidence>
<feature type="compositionally biased region" description="Low complexity" evidence="1">
    <location>
        <begin position="1066"/>
        <end position="1091"/>
    </location>
</feature>
<proteinExistence type="predicted"/>
<feature type="compositionally biased region" description="Low complexity" evidence="1">
    <location>
        <begin position="442"/>
        <end position="457"/>
    </location>
</feature>
<feature type="compositionally biased region" description="Low complexity" evidence="1">
    <location>
        <begin position="464"/>
        <end position="483"/>
    </location>
</feature>
<feature type="region of interest" description="Disordered" evidence="1">
    <location>
        <begin position="662"/>
        <end position="689"/>
    </location>
</feature>
<feature type="compositionally biased region" description="Low complexity" evidence="1">
    <location>
        <begin position="909"/>
        <end position="927"/>
    </location>
</feature>
<organism evidence="2 3">
    <name type="scientific">Ceratobasidium theobromae</name>
    <dbReference type="NCBI Taxonomy" id="1582974"/>
    <lineage>
        <taxon>Eukaryota</taxon>
        <taxon>Fungi</taxon>
        <taxon>Dikarya</taxon>
        <taxon>Basidiomycota</taxon>
        <taxon>Agaricomycotina</taxon>
        <taxon>Agaricomycetes</taxon>
        <taxon>Cantharellales</taxon>
        <taxon>Ceratobasidiaceae</taxon>
        <taxon>Ceratobasidium</taxon>
    </lineage>
</organism>
<evidence type="ECO:0008006" key="4">
    <source>
        <dbReference type="Google" id="ProtNLM"/>
    </source>
</evidence>
<feature type="region of interest" description="Disordered" evidence="1">
    <location>
        <begin position="133"/>
        <end position="152"/>
    </location>
</feature>
<comment type="caution">
    <text evidence="2">The sequence shown here is derived from an EMBL/GenBank/DDBJ whole genome shotgun (WGS) entry which is preliminary data.</text>
</comment>
<feature type="compositionally biased region" description="Low complexity" evidence="1">
    <location>
        <begin position="199"/>
        <end position="217"/>
    </location>
</feature>
<feature type="compositionally biased region" description="Polar residues" evidence="1">
    <location>
        <begin position="1193"/>
        <end position="1216"/>
    </location>
</feature>
<accession>A0A5N5QKV9</accession>